<dbReference type="InterPro" id="IPR028973">
    <property type="entry name" value="PhnB-like"/>
</dbReference>
<evidence type="ECO:0000313" key="3">
    <source>
        <dbReference type="Proteomes" id="UP000664417"/>
    </source>
</evidence>
<comment type="caution">
    <text evidence="2">The sequence shown here is derived from an EMBL/GenBank/DDBJ whole genome shotgun (WGS) entry which is preliminary data.</text>
</comment>
<dbReference type="Proteomes" id="UP000664417">
    <property type="component" value="Unassembled WGS sequence"/>
</dbReference>
<evidence type="ECO:0000259" key="1">
    <source>
        <dbReference type="Pfam" id="PF06983"/>
    </source>
</evidence>
<protein>
    <submittedName>
        <fullName evidence="2">VOC family protein</fullName>
    </submittedName>
</protein>
<accession>A0A8J7QIS1</accession>
<dbReference type="AlphaFoldDB" id="A0A8J7QIS1"/>
<proteinExistence type="predicted"/>
<sequence>MLNPYLSFDGQTKAAFEFYQSVFGGEFVSNQTFADAPAEMNIPAEFHDRVMHVSLPVGDSVLMGSDHVPMFGELKTGNNISISIAPKDRAEADRIFPLLAEGGEIGMPMAETFWGAYFGTARDKFGINWMINVDLSQAGE</sequence>
<keyword evidence="3" id="KW-1185">Reference proteome</keyword>
<dbReference type="InterPro" id="IPR029068">
    <property type="entry name" value="Glyas_Bleomycin-R_OHBP_Dase"/>
</dbReference>
<dbReference type="SUPFAM" id="SSF54593">
    <property type="entry name" value="Glyoxalase/Bleomycin resistance protein/Dihydroxybiphenyl dioxygenase"/>
    <property type="match status" value="1"/>
</dbReference>
<gene>
    <name evidence="2" type="ORF">J3U88_32070</name>
</gene>
<evidence type="ECO:0000313" key="2">
    <source>
        <dbReference type="EMBL" id="MBO1323145.1"/>
    </source>
</evidence>
<dbReference type="RefSeq" id="WP_207863117.1">
    <property type="nucleotide sequence ID" value="NZ_JAFREP010000051.1"/>
</dbReference>
<dbReference type="CDD" id="cd06588">
    <property type="entry name" value="PhnB_like"/>
    <property type="match status" value="1"/>
</dbReference>
<reference evidence="2" key="1">
    <citation type="submission" date="2021-03" db="EMBL/GenBank/DDBJ databases">
        <authorList>
            <person name="Wang G."/>
        </authorList>
    </citation>
    <scope>NUCLEOTIDE SEQUENCE</scope>
    <source>
        <strain evidence="2">KCTC 12899</strain>
    </source>
</reference>
<dbReference type="PANTHER" id="PTHR33990:SF1">
    <property type="entry name" value="PROTEIN YJDN"/>
    <property type="match status" value="1"/>
</dbReference>
<dbReference type="EMBL" id="JAFREP010000051">
    <property type="protein sequence ID" value="MBO1323145.1"/>
    <property type="molecule type" value="Genomic_DNA"/>
</dbReference>
<name>A0A8J7QIS1_9BACT</name>
<dbReference type="Pfam" id="PF06983">
    <property type="entry name" value="3-dmu-9_3-mt"/>
    <property type="match status" value="1"/>
</dbReference>
<dbReference type="PANTHER" id="PTHR33990">
    <property type="entry name" value="PROTEIN YJDN-RELATED"/>
    <property type="match status" value="1"/>
</dbReference>
<feature type="domain" description="PhnB-like" evidence="1">
    <location>
        <begin position="4"/>
        <end position="131"/>
    </location>
</feature>
<dbReference type="Gene3D" id="3.10.180.10">
    <property type="entry name" value="2,3-Dihydroxybiphenyl 1,2-Dioxygenase, domain 1"/>
    <property type="match status" value="1"/>
</dbReference>
<organism evidence="2 3">
    <name type="scientific">Acanthopleuribacter pedis</name>
    <dbReference type="NCBI Taxonomy" id="442870"/>
    <lineage>
        <taxon>Bacteria</taxon>
        <taxon>Pseudomonadati</taxon>
        <taxon>Acidobacteriota</taxon>
        <taxon>Holophagae</taxon>
        <taxon>Acanthopleuribacterales</taxon>
        <taxon>Acanthopleuribacteraceae</taxon>
        <taxon>Acanthopleuribacter</taxon>
    </lineage>
</organism>